<dbReference type="Pfam" id="PF03781">
    <property type="entry name" value="FGE-sulfatase"/>
    <property type="match status" value="1"/>
</dbReference>
<sequence>MIKRLTSFLIVTIFLFCITCCKVNISEEKNPFMPVIVPEMVKVSGGIINGKNNSLYTSKGSFPLERRVQLSDFYIGKYEITQEQYYSVMWDQKVTVKGIDGVKFQLEPNPSYCQADSDVYHSFEGEIQEKRPVEGITWFDAIWFCNALSKKEKLNPAYKITVTEVSSVNLSSHITDAEVEFISSANGYRLPTECEFEYASRGGDVNELDWNFLFSGIDTESSEKLANVNKKCDQVAWYRYNNRTGESSTSGNREDDTYFSYKGTHEVGKRKPNRLGLYDMSGNVSEFCYAKINENISPKYTGELEINPVRLDENGNHIFTAGGSWRTGATACYVYNFPPNMPGNRNNTWGFRVVRSAK</sequence>
<dbReference type="AlphaFoldDB" id="A0A1T4KTU1"/>
<dbReference type="PANTHER" id="PTHR23150:SF19">
    <property type="entry name" value="FORMYLGLYCINE-GENERATING ENZYME"/>
    <property type="match status" value="1"/>
</dbReference>
<proteinExistence type="predicted"/>
<dbReference type="InterPro" id="IPR042095">
    <property type="entry name" value="SUMF_sf"/>
</dbReference>
<dbReference type="EMBL" id="FUWG01000009">
    <property type="protein sequence ID" value="SJZ45862.1"/>
    <property type="molecule type" value="Genomic_DNA"/>
</dbReference>
<dbReference type="Proteomes" id="UP000190423">
    <property type="component" value="Unassembled WGS sequence"/>
</dbReference>
<dbReference type="RefSeq" id="WP_159446174.1">
    <property type="nucleotide sequence ID" value="NZ_FUWG01000009.1"/>
</dbReference>
<dbReference type="SUPFAM" id="SSF56436">
    <property type="entry name" value="C-type lectin-like"/>
    <property type="match status" value="1"/>
</dbReference>
<gene>
    <name evidence="2" type="ORF">SAMN02745149_01304</name>
</gene>
<dbReference type="InterPro" id="IPR051043">
    <property type="entry name" value="Sulfatase_Mod_Factor_Kinase"/>
</dbReference>
<accession>A0A1T4KTU1</accession>
<dbReference type="PANTHER" id="PTHR23150">
    <property type="entry name" value="SULFATASE MODIFYING FACTOR 1, 2"/>
    <property type="match status" value="1"/>
</dbReference>
<feature type="domain" description="Sulfatase-modifying factor enzyme-like" evidence="1">
    <location>
        <begin position="37"/>
        <end position="355"/>
    </location>
</feature>
<reference evidence="2 3" key="1">
    <citation type="submission" date="2017-02" db="EMBL/GenBank/DDBJ databases">
        <authorList>
            <person name="Peterson S.W."/>
        </authorList>
    </citation>
    <scope>NUCLEOTIDE SEQUENCE [LARGE SCALE GENOMIC DNA]</scope>
    <source>
        <strain evidence="2 3">ATCC BAA-908</strain>
    </source>
</reference>
<dbReference type="InterPro" id="IPR005532">
    <property type="entry name" value="SUMF_dom"/>
</dbReference>
<dbReference type="GeneID" id="78316603"/>
<dbReference type="Gene3D" id="3.90.1580.10">
    <property type="entry name" value="paralog of FGE (formylglycine-generating enzyme)"/>
    <property type="match status" value="1"/>
</dbReference>
<dbReference type="InterPro" id="IPR016187">
    <property type="entry name" value="CTDL_fold"/>
</dbReference>
<keyword evidence="3" id="KW-1185">Reference proteome</keyword>
<protein>
    <submittedName>
        <fullName evidence="2">Formylglycine-generating enzyme, required for sulfatase activity, contains SUMF1/FGE domain</fullName>
    </submittedName>
</protein>
<dbReference type="OrthoDB" id="9812707at2"/>
<dbReference type="STRING" id="261392.SAMN02745149_01304"/>
<dbReference type="GO" id="GO:0120147">
    <property type="term" value="F:formylglycine-generating oxidase activity"/>
    <property type="evidence" value="ECO:0007669"/>
    <property type="project" value="TreeGrafter"/>
</dbReference>
<name>A0A1T4KTU1_TREPO</name>
<evidence type="ECO:0000313" key="2">
    <source>
        <dbReference type="EMBL" id="SJZ45862.1"/>
    </source>
</evidence>
<evidence type="ECO:0000259" key="1">
    <source>
        <dbReference type="Pfam" id="PF03781"/>
    </source>
</evidence>
<evidence type="ECO:0000313" key="3">
    <source>
        <dbReference type="Proteomes" id="UP000190423"/>
    </source>
</evidence>
<organism evidence="2 3">
    <name type="scientific">Treponema porcinum</name>
    <dbReference type="NCBI Taxonomy" id="261392"/>
    <lineage>
        <taxon>Bacteria</taxon>
        <taxon>Pseudomonadati</taxon>
        <taxon>Spirochaetota</taxon>
        <taxon>Spirochaetia</taxon>
        <taxon>Spirochaetales</taxon>
        <taxon>Treponemataceae</taxon>
        <taxon>Treponema</taxon>
    </lineage>
</organism>